<evidence type="ECO:0000313" key="2">
    <source>
        <dbReference type="Proteomes" id="UP000502508"/>
    </source>
</evidence>
<dbReference type="AlphaFoldDB" id="A0A6F8Y3Q0"/>
<reference evidence="1 2" key="1">
    <citation type="submission" date="2020-03" db="EMBL/GenBank/DDBJ databases">
        <title>Whole genome shotgun sequence of Phytohabitans flavus NBRC 107702.</title>
        <authorList>
            <person name="Komaki H."/>
            <person name="Tamura T."/>
        </authorList>
    </citation>
    <scope>NUCLEOTIDE SEQUENCE [LARGE SCALE GENOMIC DNA]</scope>
    <source>
        <strain evidence="1 2">NBRC 107702</strain>
    </source>
</reference>
<proteinExistence type="predicted"/>
<organism evidence="1 2">
    <name type="scientific">Phytohabitans flavus</name>
    <dbReference type="NCBI Taxonomy" id="1076124"/>
    <lineage>
        <taxon>Bacteria</taxon>
        <taxon>Bacillati</taxon>
        <taxon>Actinomycetota</taxon>
        <taxon>Actinomycetes</taxon>
        <taxon>Micromonosporales</taxon>
        <taxon>Micromonosporaceae</taxon>
    </lineage>
</organism>
<evidence type="ECO:0000313" key="1">
    <source>
        <dbReference type="EMBL" id="BCB80725.1"/>
    </source>
</evidence>
<protein>
    <submittedName>
        <fullName evidence="1">Uncharacterized protein</fullName>
    </submittedName>
</protein>
<dbReference type="Proteomes" id="UP000502508">
    <property type="component" value="Chromosome"/>
</dbReference>
<keyword evidence="2" id="KW-1185">Reference proteome</keyword>
<dbReference type="EMBL" id="AP022870">
    <property type="protein sequence ID" value="BCB80725.1"/>
    <property type="molecule type" value="Genomic_DNA"/>
</dbReference>
<dbReference type="KEGG" id="pfla:Pflav_071350"/>
<gene>
    <name evidence="1" type="ORF">Pflav_071350</name>
</gene>
<sequence length="127" mass="13309">MPVAELSATAWAQAALVLHLAAAYGHDPLDAERAVDLLVLLGVHPSADAARAALSEATAADLEVNGPPALLAAWRLVMPLSSQPRGWVAVRMVVRRLPGVMPVTAALGVAAAVERLGYRARARFRTS</sequence>
<reference evidence="1 2" key="2">
    <citation type="submission" date="2020-03" db="EMBL/GenBank/DDBJ databases">
        <authorList>
            <person name="Ichikawa N."/>
            <person name="Kimura A."/>
            <person name="Kitahashi Y."/>
            <person name="Uohara A."/>
        </authorList>
    </citation>
    <scope>NUCLEOTIDE SEQUENCE [LARGE SCALE GENOMIC DNA]</scope>
    <source>
        <strain evidence="1 2">NBRC 107702</strain>
    </source>
</reference>
<name>A0A6F8Y3Q0_9ACTN</name>
<accession>A0A6F8Y3Q0</accession>